<dbReference type="AlphaFoldDB" id="A0A9P6HBR2"/>
<feature type="transmembrane region" description="Helical" evidence="11">
    <location>
        <begin position="483"/>
        <end position="500"/>
    </location>
</feature>
<feature type="transmembrane region" description="Helical" evidence="11">
    <location>
        <begin position="353"/>
        <end position="374"/>
    </location>
</feature>
<evidence type="ECO:0000259" key="12">
    <source>
        <dbReference type="PROSITE" id="PS50850"/>
    </source>
</evidence>
<accession>A0A9P6HBR2</accession>
<keyword evidence="14" id="KW-1185">Reference proteome</keyword>
<feature type="transmembrane region" description="Helical" evidence="11">
    <location>
        <begin position="138"/>
        <end position="158"/>
    </location>
</feature>
<dbReference type="Gene3D" id="1.20.1250.20">
    <property type="entry name" value="MFS general substrate transporter like domains"/>
    <property type="match status" value="1"/>
</dbReference>
<name>A0A9P6HBR2_9AGAM</name>
<evidence type="ECO:0000256" key="10">
    <source>
        <dbReference type="SAM" id="MobiDB-lite"/>
    </source>
</evidence>
<comment type="catalytic activity">
    <reaction evidence="8">
        <text>myo-inositol(out) + H(+)(out) = myo-inositol(in) + H(+)(in)</text>
        <dbReference type="Rhea" id="RHEA:60364"/>
        <dbReference type="ChEBI" id="CHEBI:15378"/>
        <dbReference type="ChEBI" id="CHEBI:17268"/>
    </reaction>
</comment>
<organism evidence="13 14">
    <name type="scientific">Thelephora terrestris</name>
    <dbReference type="NCBI Taxonomy" id="56493"/>
    <lineage>
        <taxon>Eukaryota</taxon>
        <taxon>Fungi</taxon>
        <taxon>Dikarya</taxon>
        <taxon>Basidiomycota</taxon>
        <taxon>Agaricomycotina</taxon>
        <taxon>Agaricomycetes</taxon>
        <taxon>Thelephorales</taxon>
        <taxon>Thelephoraceae</taxon>
        <taxon>Thelephora</taxon>
    </lineage>
</organism>
<feature type="transmembrane region" description="Helical" evidence="11">
    <location>
        <begin position="460"/>
        <end position="477"/>
    </location>
</feature>
<dbReference type="InterPro" id="IPR036259">
    <property type="entry name" value="MFS_trans_sf"/>
</dbReference>
<keyword evidence="4" id="KW-0762">Sugar transport</keyword>
<feature type="transmembrane region" description="Helical" evidence="11">
    <location>
        <begin position="193"/>
        <end position="213"/>
    </location>
</feature>
<feature type="compositionally biased region" description="Basic and acidic residues" evidence="10">
    <location>
        <begin position="534"/>
        <end position="545"/>
    </location>
</feature>
<evidence type="ECO:0000256" key="9">
    <source>
        <dbReference type="RuleBase" id="RU003346"/>
    </source>
</evidence>
<protein>
    <recommendedName>
        <fullName evidence="12">Major facilitator superfamily (MFS) profile domain-containing protein</fullName>
    </recommendedName>
</protein>
<comment type="subcellular location">
    <subcellularLocation>
        <location evidence="1">Membrane</location>
        <topology evidence="1">Multi-pass membrane protein</topology>
    </subcellularLocation>
</comment>
<evidence type="ECO:0000313" key="13">
    <source>
        <dbReference type="EMBL" id="KAF9782456.1"/>
    </source>
</evidence>
<dbReference type="InterPro" id="IPR005829">
    <property type="entry name" value="Sugar_transporter_CS"/>
</dbReference>
<evidence type="ECO:0000256" key="8">
    <source>
        <dbReference type="ARBA" id="ARBA00049119"/>
    </source>
</evidence>
<dbReference type="PANTHER" id="PTHR48022">
    <property type="entry name" value="PLASTIDIC GLUCOSE TRANSPORTER 4"/>
    <property type="match status" value="1"/>
</dbReference>
<reference evidence="13" key="2">
    <citation type="submission" date="2020-11" db="EMBL/GenBank/DDBJ databases">
        <authorList>
            <consortium name="DOE Joint Genome Institute"/>
            <person name="Kuo A."/>
            <person name="Miyauchi S."/>
            <person name="Kiss E."/>
            <person name="Drula E."/>
            <person name="Kohler A."/>
            <person name="Sanchez-Garcia M."/>
            <person name="Andreopoulos B."/>
            <person name="Barry K.W."/>
            <person name="Bonito G."/>
            <person name="Buee M."/>
            <person name="Carver A."/>
            <person name="Chen C."/>
            <person name="Cichocki N."/>
            <person name="Clum A."/>
            <person name="Culley D."/>
            <person name="Crous P.W."/>
            <person name="Fauchery L."/>
            <person name="Girlanda M."/>
            <person name="Hayes R."/>
            <person name="Keri Z."/>
            <person name="Labutti K."/>
            <person name="Lipzen A."/>
            <person name="Lombard V."/>
            <person name="Magnuson J."/>
            <person name="Maillard F."/>
            <person name="Morin E."/>
            <person name="Murat C."/>
            <person name="Nolan M."/>
            <person name="Ohm R."/>
            <person name="Pangilinan J."/>
            <person name="Pereira M."/>
            <person name="Perotto S."/>
            <person name="Peter M."/>
            <person name="Riley R."/>
            <person name="Sitrit Y."/>
            <person name="Stielow B."/>
            <person name="Szollosi G."/>
            <person name="Zifcakova L."/>
            <person name="Stursova M."/>
            <person name="Spatafora J.W."/>
            <person name="Tedersoo L."/>
            <person name="Vaario L.-M."/>
            <person name="Yamada A."/>
            <person name="Yan M."/>
            <person name="Wang P."/>
            <person name="Xu J."/>
            <person name="Bruns T."/>
            <person name="Baldrian P."/>
            <person name="Vilgalys R."/>
            <person name="Henrissat B."/>
            <person name="Grigoriev I.V."/>
            <person name="Hibbett D."/>
            <person name="Nagy L.G."/>
            <person name="Martin F.M."/>
        </authorList>
    </citation>
    <scope>NUCLEOTIDE SEQUENCE</scope>
    <source>
        <strain evidence="13">UH-Tt-Lm1</strain>
    </source>
</reference>
<dbReference type="Pfam" id="PF00083">
    <property type="entry name" value="Sugar_tr"/>
    <property type="match status" value="1"/>
</dbReference>
<dbReference type="NCBIfam" id="TIGR00879">
    <property type="entry name" value="SP"/>
    <property type="match status" value="1"/>
</dbReference>
<feature type="transmembrane region" description="Helical" evidence="11">
    <location>
        <begin position="225"/>
        <end position="246"/>
    </location>
</feature>
<dbReference type="EMBL" id="WIUZ02000012">
    <property type="protein sequence ID" value="KAF9782456.1"/>
    <property type="molecule type" value="Genomic_DNA"/>
</dbReference>
<comment type="caution">
    <text evidence="13">The sequence shown here is derived from an EMBL/GenBank/DDBJ whole genome shotgun (WGS) entry which is preliminary data.</text>
</comment>
<keyword evidence="3 9" id="KW-0813">Transport</keyword>
<evidence type="ECO:0000256" key="11">
    <source>
        <dbReference type="SAM" id="Phobius"/>
    </source>
</evidence>
<dbReference type="PRINTS" id="PR00171">
    <property type="entry name" value="SUGRTRNSPORT"/>
</dbReference>
<evidence type="ECO:0000256" key="3">
    <source>
        <dbReference type="ARBA" id="ARBA00022448"/>
    </source>
</evidence>
<feature type="region of interest" description="Disordered" evidence="10">
    <location>
        <begin position="525"/>
        <end position="581"/>
    </location>
</feature>
<feature type="transmembrane region" description="Helical" evidence="11">
    <location>
        <begin position="107"/>
        <end position="131"/>
    </location>
</feature>
<evidence type="ECO:0000256" key="1">
    <source>
        <dbReference type="ARBA" id="ARBA00004141"/>
    </source>
</evidence>
<comment type="similarity">
    <text evidence="2 9">Belongs to the major facilitator superfamily. Sugar transporter (TC 2.A.1.1) family.</text>
</comment>
<reference evidence="13" key="1">
    <citation type="journal article" date="2020" name="Nat. Commun.">
        <title>Large-scale genome sequencing of mycorrhizal fungi provides insights into the early evolution of symbiotic traits.</title>
        <authorList>
            <person name="Miyauchi S."/>
            <person name="Kiss E."/>
            <person name="Kuo A."/>
            <person name="Drula E."/>
            <person name="Kohler A."/>
            <person name="Sanchez-Garcia M."/>
            <person name="Morin E."/>
            <person name="Andreopoulos B."/>
            <person name="Barry K.W."/>
            <person name="Bonito G."/>
            <person name="Buee M."/>
            <person name="Carver A."/>
            <person name="Chen C."/>
            <person name="Cichocki N."/>
            <person name="Clum A."/>
            <person name="Culley D."/>
            <person name="Crous P.W."/>
            <person name="Fauchery L."/>
            <person name="Girlanda M."/>
            <person name="Hayes R.D."/>
            <person name="Keri Z."/>
            <person name="LaButti K."/>
            <person name="Lipzen A."/>
            <person name="Lombard V."/>
            <person name="Magnuson J."/>
            <person name="Maillard F."/>
            <person name="Murat C."/>
            <person name="Nolan M."/>
            <person name="Ohm R.A."/>
            <person name="Pangilinan J."/>
            <person name="Pereira M.F."/>
            <person name="Perotto S."/>
            <person name="Peter M."/>
            <person name="Pfister S."/>
            <person name="Riley R."/>
            <person name="Sitrit Y."/>
            <person name="Stielow J.B."/>
            <person name="Szollosi G."/>
            <person name="Zifcakova L."/>
            <person name="Stursova M."/>
            <person name="Spatafora J.W."/>
            <person name="Tedersoo L."/>
            <person name="Vaario L.M."/>
            <person name="Yamada A."/>
            <person name="Yan M."/>
            <person name="Wang P."/>
            <person name="Xu J."/>
            <person name="Bruns T."/>
            <person name="Baldrian P."/>
            <person name="Vilgalys R."/>
            <person name="Dunand C."/>
            <person name="Henrissat B."/>
            <person name="Grigoriev I.V."/>
            <person name="Hibbett D."/>
            <person name="Nagy L.G."/>
            <person name="Martin F.M."/>
        </authorList>
    </citation>
    <scope>NUCLEOTIDE SEQUENCE</scope>
    <source>
        <strain evidence="13">UH-Tt-Lm1</strain>
    </source>
</reference>
<dbReference type="InterPro" id="IPR020846">
    <property type="entry name" value="MFS_dom"/>
</dbReference>
<keyword evidence="5 11" id="KW-0812">Transmembrane</keyword>
<gene>
    <name evidence="13" type="ORF">BJ322DRAFT_221404</name>
</gene>
<feature type="transmembrane region" description="Helical" evidence="11">
    <location>
        <begin position="48"/>
        <end position="68"/>
    </location>
</feature>
<feature type="compositionally biased region" description="Basic and acidic residues" evidence="10">
    <location>
        <begin position="558"/>
        <end position="581"/>
    </location>
</feature>
<dbReference type="Proteomes" id="UP000736335">
    <property type="component" value="Unassembled WGS sequence"/>
</dbReference>
<dbReference type="PROSITE" id="PS00217">
    <property type="entry name" value="SUGAR_TRANSPORT_2"/>
    <property type="match status" value="1"/>
</dbReference>
<feature type="transmembrane region" description="Helical" evidence="11">
    <location>
        <begin position="164"/>
        <end position="181"/>
    </location>
</feature>
<dbReference type="PANTHER" id="PTHR48022:SF75">
    <property type="entry name" value="GALACTOSE TRANSPORTER-RELATED"/>
    <property type="match status" value="1"/>
</dbReference>
<evidence type="ECO:0000256" key="5">
    <source>
        <dbReference type="ARBA" id="ARBA00022692"/>
    </source>
</evidence>
<keyword evidence="6 11" id="KW-1133">Transmembrane helix</keyword>
<dbReference type="CDD" id="cd17356">
    <property type="entry name" value="MFS_HXT"/>
    <property type="match status" value="1"/>
</dbReference>
<dbReference type="PROSITE" id="PS00216">
    <property type="entry name" value="SUGAR_TRANSPORT_1"/>
    <property type="match status" value="1"/>
</dbReference>
<dbReference type="GO" id="GO:0005886">
    <property type="term" value="C:plasma membrane"/>
    <property type="evidence" value="ECO:0007669"/>
    <property type="project" value="TreeGrafter"/>
</dbReference>
<dbReference type="OrthoDB" id="5141738at2759"/>
<evidence type="ECO:0000256" key="7">
    <source>
        <dbReference type="ARBA" id="ARBA00023136"/>
    </source>
</evidence>
<proteinExistence type="inferred from homology"/>
<dbReference type="InterPro" id="IPR005828">
    <property type="entry name" value="MFS_sugar_transport-like"/>
</dbReference>
<dbReference type="InterPro" id="IPR003663">
    <property type="entry name" value="Sugar/inositol_transpt"/>
</dbReference>
<dbReference type="FunFam" id="1.20.1250.20:FF:000044">
    <property type="entry name" value="Hexose transporter Hxt3p"/>
    <property type="match status" value="1"/>
</dbReference>
<dbReference type="SUPFAM" id="SSF103473">
    <property type="entry name" value="MFS general substrate transporter"/>
    <property type="match status" value="1"/>
</dbReference>
<evidence type="ECO:0000313" key="14">
    <source>
        <dbReference type="Proteomes" id="UP000736335"/>
    </source>
</evidence>
<feature type="transmembrane region" description="Helical" evidence="11">
    <location>
        <begin position="383"/>
        <end position="403"/>
    </location>
</feature>
<keyword evidence="7 11" id="KW-0472">Membrane</keyword>
<feature type="transmembrane region" description="Helical" evidence="11">
    <location>
        <begin position="415"/>
        <end position="439"/>
    </location>
</feature>
<dbReference type="PROSITE" id="PS50850">
    <property type="entry name" value="MFS"/>
    <property type="match status" value="1"/>
</dbReference>
<dbReference type="InterPro" id="IPR050360">
    <property type="entry name" value="MFS_Sugar_Transporters"/>
</dbReference>
<feature type="domain" description="Major facilitator superfamily (MFS) profile" evidence="12">
    <location>
        <begin position="55"/>
        <end position="504"/>
    </location>
</feature>
<evidence type="ECO:0000256" key="2">
    <source>
        <dbReference type="ARBA" id="ARBA00010992"/>
    </source>
</evidence>
<dbReference type="GO" id="GO:0005351">
    <property type="term" value="F:carbohydrate:proton symporter activity"/>
    <property type="evidence" value="ECO:0007669"/>
    <property type="project" value="TreeGrafter"/>
</dbReference>
<evidence type="ECO:0000256" key="4">
    <source>
        <dbReference type="ARBA" id="ARBA00022597"/>
    </source>
</evidence>
<evidence type="ECO:0000256" key="6">
    <source>
        <dbReference type="ARBA" id="ARBA00022989"/>
    </source>
</evidence>
<sequence>MTWPSPSHLQISPAPTLSNGSLSCSRRQVFWWRLVKSTVPQLPQAAPVGYVAVMLALVASMGGFIFGYDTGQISDILLMSDFKLRFAHCNTAGDASTCEFSRVREGLIVSLLSIGTLIGALIGASIADFFGRRNAMSLECAIFIAGVIIQVTAFTSWVQIMVGRFISGLGVGGLSAAVPVYQAETAPPQIRGAMTATYQLFITFGILVAYLISFGTREMHGSGSWRTVVAIGIIWALVLGIGIQFMPESPRWLASRNRMEEAKFALARARQVRVDDIHANNLLDREIEGIRQNAEYERKIRAGWLECFSPQRKTLYRTLLGMSLQCLQQLTGANYFFYYGATIFQSVGISDSYVTQIILGSVNFGCTFGGLYVMERFGRRRPLIIGGLWQSAWLFVFAGAGTGGDPEHRKSTGTLMIVAACFFILGFATTWAPGIWILIGETFPTRTRAKQGALSTASNWLWNFLLAFFTPFIVSSIGFSYGFVFAGCNLLGAAVVYFFLYESSGLSLEAVDIMYQDPTCKPWNSRQWAPEGYSSREEFETRTNEENDSGVLSSTTDQDAKGVSDEKRLSPPEHEDQSARI</sequence>